<proteinExistence type="predicted"/>
<feature type="transmembrane region" description="Helical" evidence="1">
    <location>
        <begin position="20"/>
        <end position="38"/>
    </location>
</feature>
<organism evidence="2 3">
    <name type="scientific">Populus deltoides</name>
    <name type="common">Eastern poplar</name>
    <name type="synonym">Eastern cottonwood</name>
    <dbReference type="NCBI Taxonomy" id="3696"/>
    <lineage>
        <taxon>Eukaryota</taxon>
        <taxon>Viridiplantae</taxon>
        <taxon>Streptophyta</taxon>
        <taxon>Embryophyta</taxon>
        <taxon>Tracheophyta</taxon>
        <taxon>Spermatophyta</taxon>
        <taxon>Magnoliopsida</taxon>
        <taxon>eudicotyledons</taxon>
        <taxon>Gunneridae</taxon>
        <taxon>Pentapetalae</taxon>
        <taxon>rosids</taxon>
        <taxon>fabids</taxon>
        <taxon>Malpighiales</taxon>
        <taxon>Salicaceae</taxon>
        <taxon>Saliceae</taxon>
        <taxon>Populus</taxon>
    </lineage>
</organism>
<evidence type="ECO:0000256" key="1">
    <source>
        <dbReference type="SAM" id="Phobius"/>
    </source>
</evidence>
<keyword evidence="1" id="KW-1133">Transmembrane helix</keyword>
<dbReference type="AlphaFoldDB" id="A0A8T2ZC35"/>
<feature type="non-terminal residue" evidence="2">
    <location>
        <position position="1"/>
    </location>
</feature>
<evidence type="ECO:0000313" key="2">
    <source>
        <dbReference type="EMBL" id="KAH8514482.1"/>
    </source>
</evidence>
<gene>
    <name evidence="2" type="ORF">H0E87_007347</name>
</gene>
<feature type="non-terminal residue" evidence="2">
    <location>
        <position position="55"/>
    </location>
</feature>
<accession>A0A8T2ZC35</accession>
<sequence>TAVLLKLPSEKNLIGVTYPGVFLSLIAFLSWGSVSICGRRSEMEDAKLQKFPMAK</sequence>
<comment type="caution">
    <text evidence="2">The sequence shown here is derived from an EMBL/GenBank/DDBJ whole genome shotgun (WGS) entry which is preliminary data.</text>
</comment>
<dbReference type="EMBL" id="JACEGQ020000003">
    <property type="protein sequence ID" value="KAH8514482.1"/>
    <property type="molecule type" value="Genomic_DNA"/>
</dbReference>
<keyword evidence="3" id="KW-1185">Reference proteome</keyword>
<evidence type="ECO:0000313" key="3">
    <source>
        <dbReference type="Proteomes" id="UP000807159"/>
    </source>
</evidence>
<keyword evidence="1" id="KW-0472">Membrane</keyword>
<keyword evidence="1" id="KW-0812">Transmembrane</keyword>
<protein>
    <submittedName>
        <fullName evidence="2">Uncharacterized protein</fullName>
    </submittedName>
</protein>
<dbReference type="Proteomes" id="UP000807159">
    <property type="component" value="Chromosome 3"/>
</dbReference>
<reference evidence="2" key="1">
    <citation type="journal article" date="2021" name="J. Hered.">
        <title>Genome Assembly of Salicaceae Populus deltoides (Eastern Cottonwood) I-69 Based on Nanopore Sequencing and Hi-C Technologies.</title>
        <authorList>
            <person name="Bai S."/>
            <person name="Wu H."/>
            <person name="Zhang J."/>
            <person name="Pan Z."/>
            <person name="Zhao W."/>
            <person name="Li Z."/>
            <person name="Tong C."/>
        </authorList>
    </citation>
    <scope>NUCLEOTIDE SEQUENCE</scope>
    <source>
        <tissue evidence="2">Leaf</tissue>
    </source>
</reference>
<name>A0A8T2ZC35_POPDE</name>